<keyword evidence="3" id="KW-0597">Phosphoprotein</keyword>
<dbReference type="InterPro" id="IPR003594">
    <property type="entry name" value="HATPase_dom"/>
</dbReference>
<feature type="domain" description="Histidine kinase" evidence="10">
    <location>
        <begin position="497"/>
        <end position="699"/>
    </location>
</feature>
<evidence type="ECO:0000256" key="5">
    <source>
        <dbReference type="ARBA" id="ARBA00022741"/>
    </source>
</evidence>
<dbReference type="SUPFAM" id="SSF55781">
    <property type="entry name" value="GAF domain-like"/>
    <property type="match status" value="1"/>
</dbReference>
<keyword evidence="9" id="KW-0472">Membrane</keyword>
<feature type="transmembrane region" description="Helical" evidence="9">
    <location>
        <begin position="249"/>
        <end position="268"/>
    </location>
</feature>
<feature type="transmembrane region" description="Helical" evidence="9">
    <location>
        <begin position="83"/>
        <end position="101"/>
    </location>
</feature>
<dbReference type="NCBIfam" id="TIGR02916">
    <property type="entry name" value="PEP_his_kin"/>
    <property type="match status" value="1"/>
</dbReference>
<evidence type="ECO:0000313" key="12">
    <source>
        <dbReference type="Proteomes" id="UP001228044"/>
    </source>
</evidence>
<reference evidence="11 12" key="1">
    <citation type="submission" date="2023-06" db="EMBL/GenBank/DDBJ databases">
        <title>Pelomonas sp. PFR6 16S ribosomal RNA gene Genome sequencing and assembly.</title>
        <authorList>
            <person name="Woo H."/>
        </authorList>
    </citation>
    <scope>NUCLEOTIDE SEQUENCE [LARGE SCALE GENOMIC DNA]</scope>
    <source>
        <strain evidence="11 12">PFR6</strain>
    </source>
</reference>
<dbReference type="Proteomes" id="UP001228044">
    <property type="component" value="Unassembled WGS sequence"/>
</dbReference>
<dbReference type="InterPro" id="IPR036097">
    <property type="entry name" value="HisK_dim/P_sf"/>
</dbReference>
<dbReference type="Gene3D" id="3.30.565.10">
    <property type="entry name" value="Histidine kinase-like ATPase, C-terminal domain"/>
    <property type="match status" value="1"/>
</dbReference>
<evidence type="ECO:0000256" key="1">
    <source>
        <dbReference type="ARBA" id="ARBA00000085"/>
    </source>
</evidence>
<sequence>MFEYLMFNGAPDLSLLGDLLAALAYTAFALNFALRLWRKTAPAHSISYLFTAALAGSALWAWLELVSDSLHWPGRLETLVLPFADLLRYGLWFLFVLSLLRPSAEASRRGGDLRALNLLAGASVGAALLLLLARESGAEWAALLERPSAFAALMLAVVGLILLEQLWRNVSSDTRWNAKPVCLGLGAIFAFDLFVYSQAALFRKFDSDALIIRAAVHSAAVPLLFLASRRHADWLNKLHVSRAAVFHSATLLLVGAYLLLVSAVGYYVRYTGGEWGRALQLVLVFVALIALAVLVVSGSMRARLKVYISKNFFNYRYDYREEWLRFTAVLSSGASPQEMGVTVVRALANLVESPSGALWLRHGPDAEFAQAARWNVPPVTEREAVDASLARFLAERGWIVDLDQLRRGDADYAGLEAPAWLLAEARYWLAVPLLVGGELIGFVCLGHARTAVEINWEVRDLLKTASSQASSYLAQMQAAEALLESKKFDAFNRMSAFVVHDLKNIVTQLSLMMKNAKRLRDNPEFQQDMLDTVENSLEKMRQLMLQLREGDKPHGVSSGVDLQAIARRLQQAAVGKGRVLELELLSQVSTRGHEERIERVIGHVVQNAFDASAADAPVSLRLDSAGSQAQVRISDRGCGMSEDFIQNRLFKPFQTTKANGMGIGAYESYQYLQELGGKISVESKLNRGTTVTILLPLFHATTVADMSMIGAK</sequence>
<evidence type="ECO:0000256" key="2">
    <source>
        <dbReference type="ARBA" id="ARBA00012438"/>
    </source>
</evidence>
<feature type="transmembrane region" description="Helical" evidence="9">
    <location>
        <begin position="113"/>
        <end position="133"/>
    </location>
</feature>
<comment type="catalytic activity">
    <reaction evidence="1">
        <text>ATP + protein L-histidine = ADP + protein N-phospho-L-histidine.</text>
        <dbReference type="EC" id="2.7.13.3"/>
    </reaction>
</comment>
<dbReference type="RefSeq" id="WP_290358732.1">
    <property type="nucleotide sequence ID" value="NZ_JAUHHC010000002.1"/>
</dbReference>
<dbReference type="InterPro" id="IPR036890">
    <property type="entry name" value="HATPase_C_sf"/>
</dbReference>
<keyword evidence="9" id="KW-0812">Transmembrane</keyword>
<evidence type="ECO:0000259" key="10">
    <source>
        <dbReference type="PROSITE" id="PS50109"/>
    </source>
</evidence>
<dbReference type="PANTHER" id="PTHR43065">
    <property type="entry name" value="SENSOR HISTIDINE KINASE"/>
    <property type="match status" value="1"/>
</dbReference>
<dbReference type="EC" id="2.7.13.3" evidence="2"/>
<keyword evidence="12" id="KW-1185">Reference proteome</keyword>
<dbReference type="Gene3D" id="3.30.450.40">
    <property type="match status" value="1"/>
</dbReference>
<evidence type="ECO:0000256" key="3">
    <source>
        <dbReference type="ARBA" id="ARBA00022553"/>
    </source>
</evidence>
<comment type="caution">
    <text evidence="11">The sequence shown here is derived from an EMBL/GenBank/DDBJ whole genome shotgun (WGS) entry which is preliminary data.</text>
</comment>
<dbReference type="PRINTS" id="PR00344">
    <property type="entry name" value="BCTRLSENSOR"/>
</dbReference>
<evidence type="ECO:0000313" key="11">
    <source>
        <dbReference type="EMBL" id="MDN3920433.1"/>
    </source>
</evidence>
<name>A0ABT8DR34_9BURK</name>
<dbReference type="PROSITE" id="PS50109">
    <property type="entry name" value="HIS_KIN"/>
    <property type="match status" value="1"/>
</dbReference>
<dbReference type="EMBL" id="JAUHHC010000002">
    <property type="protein sequence ID" value="MDN3920433.1"/>
    <property type="molecule type" value="Genomic_DNA"/>
</dbReference>
<evidence type="ECO:0000256" key="8">
    <source>
        <dbReference type="ARBA" id="ARBA00023012"/>
    </source>
</evidence>
<accession>A0ABT8DR34</accession>
<dbReference type="SUPFAM" id="SSF47384">
    <property type="entry name" value="Homodimeric domain of signal transducing histidine kinase"/>
    <property type="match status" value="1"/>
</dbReference>
<dbReference type="SMART" id="SM00387">
    <property type="entry name" value="HATPase_c"/>
    <property type="match status" value="1"/>
</dbReference>
<keyword evidence="4 11" id="KW-0808">Transferase</keyword>
<organism evidence="11 12">
    <name type="scientific">Roseateles violae</name>
    <dbReference type="NCBI Taxonomy" id="3058042"/>
    <lineage>
        <taxon>Bacteria</taxon>
        <taxon>Pseudomonadati</taxon>
        <taxon>Pseudomonadota</taxon>
        <taxon>Betaproteobacteria</taxon>
        <taxon>Burkholderiales</taxon>
        <taxon>Sphaerotilaceae</taxon>
        <taxon>Roseateles</taxon>
    </lineage>
</organism>
<feature type="transmembrane region" description="Helical" evidence="9">
    <location>
        <begin position="148"/>
        <end position="166"/>
    </location>
</feature>
<proteinExistence type="predicted"/>
<evidence type="ECO:0000256" key="9">
    <source>
        <dbReference type="SAM" id="Phobius"/>
    </source>
</evidence>
<feature type="transmembrane region" description="Helical" evidence="9">
    <location>
        <begin position="46"/>
        <end position="63"/>
    </location>
</feature>
<dbReference type="InterPro" id="IPR004358">
    <property type="entry name" value="Sig_transdc_His_kin-like_C"/>
</dbReference>
<dbReference type="InterPro" id="IPR003018">
    <property type="entry name" value="GAF"/>
</dbReference>
<feature type="transmembrane region" description="Helical" evidence="9">
    <location>
        <begin position="178"/>
        <end position="197"/>
    </location>
</feature>
<evidence type="ECO:0000256" key="6">
    <source>
        <dbReference type="ARBA" id="ARBA00022777"/>
    </source>
</evidence>
<dbReference type="InterPro" id="IPR003661">
    <property type="entry name" value="HisK_dim/P_dom"/>
</dbReference>
<dbReference type="SUPFAM" id="SSF55874">
    <property type="entry name" value="ATPase domain of HSP90 chaperone/DNA topoisomerase II/histidine kinase"/>
    <property type="match status" value="1"/>
</dbReference>
<dbReference type="CDD" id="cd00082">
    <property type="entry name" value="HisKA"/>
    <property type="match status" value="1"/>
</dbReference>
<dbReference type="PANTHER" id="PTHR43065:SF10">
    <property type="entry name" value="PEROXIDE STRESS-ACTIVATED HISTIDINE KINASE MAK3"/>
    <property type="match status" value="1"/>
</dbReference>
<keyword evidence="7" id="KW-0067">ATP-binding</keyword>
<feature type="transmembrane region" description="Helical" evidence="9">
    <location>
        <begin position="15"/>
        <end position="34"/>
    </location>
</feature>
<evidence type="ECO:0000256" key="4">
    <source>
        <dbReference type="ARBA" id="ARBA00022679"/>
    </source>
</evidence>
<dbReference type="InterPro" id="IPR029016">
    <property type="entry name" value="GAF-like_dom_sf"/>
</dbReference>
<keyword evidence="6 11" id="KW-0418">Kinase</keyword>
<gene>
    <name evidence="11" type="primary">prsK</name>
    <name evidence="11" type="ORF">QWJ38_09110</name>
</gene>
<dbReference type="InterPro" id="IPR005467">
    <property type="entry name" value="His_kinase_dom"/>
</dbReference>
<feature type="transmembrane region" description="Helical" evidence="9">
    <location>
        <begin position="280"/>
        <end position="300"/>
    </location>
</feature>
<protein>
    <recommendedName>
        <fullName evidence="2">histidine kinase</fullName>
        <ecNumber evidence="2">2.7.13.3</ecNumber>
    </recommendedName>
</protein>
<dbReference type="InterPro" id="IPR014265">
    <property type="entry name" value="XrtA/PrsK"/>
</dbReference>
<keyword evidence="8" id="KW-0902">Two-component regulatory system</keyword>
<keyword evidence="5" id="KW-0547">Nucleotide-binding</keyword>
<evidence type="ECO:0000256" key="7">
    <source>
        <dbReference type="ARBA" id="ARBA00022840"/>
    </source>
</evidence>
<dbReference type="Gene3D" id="1.10.287.130">
    <property type="match status" value="1"/>
</dbReference>
<keyword evidence="9" id="KW-1133">Transmembrane helix</keyword>
<dbReference type="Pfam" id="PF01590">
    <property type="entry name" value="GAF"/>
    <property type="match status" value="1"/>
</dbReference>
<dbReference type="Pfam" id="PF02518">
    <property type="entry name" value="HATPase_c"/>
    <property type="match status" value="1"/>
</dbReference>
<dbReference type="GO" id="GO:0004673">
    <property type="term" value="F:protein histidine kinase activity"/>
    <property type="evidence" value="ECO:0007669"/>
    <property type="project" value="UniProtKB-EC"/>
</dbReference>